<evidence type="ECO:0000313" key="2">
    <source>
        <dbReference type="EMBL" id="PNH03495.1"/>
    </source>
</evidence>
<reference evidence="2 3" key="1">
    <citation type="journal article" date="2017" name="Mol. Biol. Evol.">
        <title>The 4-celled Tetrabaena socialis nuclear genome reveals the essential components for genetic control of cell number at the origin of multicellularity in the volvocine lineage.</title>
        <authorList>
            <person name="Featherston J."/>
            <person name="Arakaki Y."/>
            <person name="Hanschen E.R."/>
            <person name="Ferris P.J."/>
            <person name="Michod R.E."/>
            <person name="Olson B.J.S.C."/>
            <person name="Nozaki H."/>
            <person name="Durand P.M."/>
        </authorList>
    </citation>
    <scope>NUCLEOTIDE SEQUENCE [LARGE SCALE GENOMIC DNA]</scope>
    <source>
        <strain evidence="2 3">NIES-571</strain>
    </source>
</reference>
<gene>
    <name evidence="2" type="ORF">TSOC_010460</name>
</gene>
<feature type="compositionally biased region" description="Low complexity" evidence="1">
    <location>
        <begin position="1"/>
        <end position="13"/>
    </location>
</feature>
<evidence type="ECO:0000256" key="1">
    <source>
        <dbReference type="SAM" id="MobiDB-lite"/>
    </source>
</evidence>
<sequence length="114" mass="11303">MAASAAVSNASISPRPITWRGEGGGEGGGGYRLDEGETAVEEGWAEGCAAAALWSGAGAVGAGQEGCEGGVAWPAREGDDLPDVVQAGGEEDEPLEAQPEAGVRHVALLEVSEA</sequence>
<proteinExistence type="predicted"/>
<keyword evidence="3" id="KW-1185">Reference proteome</keyword>
<evidence type="ECO:0000313" key="3">
    <source>
        <dbReference type="Proteomes" id="UP000236333"/>
    </source>
</evidence>
<dbReference type="EMBL" id="PGGS01000497">
    <property type="protein sequence ID" value="PNH03495.1"/>
    <property type="molecule type" value="Genomic_DNA"/>
</dbReference>
<name>A0A2J7ZT98_9CHLO</name>
<organism evidence="2 3">
    <name type="scientific">Tetrabaena socialis</name>
    <dbReference type="NCBI Taxonomy" id="47790"/>
    <lineage>
        <taxon>Eukaryota</taxon>
        <taxon>Viridiplantae</taxon>
        <taxon>Chlorophyta</taxon>
        <taxon>core chlorophytes</taxon>
        <taxon>Chlorophyceae</taxon>
        <taxon>CS clade</taxon>
        <taxon>Chlamydomonadales</taxon>
        <taxon>Tetrabaenaceae</taxon>
        <taxon>Tetrabaena</taxon>
    </lineage>
</organism>
<dbReference type="AlphaFoldDB" id="A0A2J7ZT98"/>
<feature type="compositionally biased region" description="Gly residues" evidence="1">
    <location>
        <begin position="21"/>
        <end position="31"/>
    </location>
</feature>
<dbReference type="Proteomes" id="UP000236333">
    <property type="component" value="Unassembled WGS sequence"/>
</dbReference>
<accession>A0A2J7ZT98</accession>
<feature type="region of interest" description="Disordered" evidence="1">
    <location>
        <begin position="74"/>
        <end position="97"/>
    </location>
</feature>
<protein>
    <submittedName>
        <fullName evidence="2">Uncharacterized protein</fullName>
    </submittedName>
</protein>
<comment type="caution">
    <text evidence="2">The sequence shown here is derived from an EMBL/GenBank/DDBJ whole genome shotgun (WGS) entry which is preliminary data.</text>
</comment>
<feature type="region of interest" description="Disordered" evidence="1">
    <location>
        <begin position="1"/>
        <end position="34"/>
    </location>
</feature>